<evidence type="ECO:0000313" key="2">
    <source>
        <dbReference type="EMBL" id="TDC16218.1"/>
    </source>
</evidence>
<organism evidence="2 3">
    <name type="scientific">Actinomadura bangladeshensis</name>
    <dbReference type="NCBI Taxonomy" id="453573"/>
    <lineage>
        <taxon>Bacteria</taxon>
        <taxon>Bacillati</taxon>
        <taxon>Actinomycetota</taxon>
        <taxon>Actinomycetes</taxon>
        <taxon>Streptosporangiales</taxon>
        <taxon>Thermomonosporaceae</taxon>
        <taxon>Actinomadura</taxon>
    </lineage>
</organism>
<keyword evidence="2" id="KW-0378">Hydrolase</keyword>
<dbReference type="Proteomes" id="UP000295431">
    <property type="component" value="Unassembled WGS sequence"/>
</dbReference>
<dbReference type="GO" id="GO:0006508">
    <property type="term" value="P:proteolysis"/>
    <property type="evidence" value="ECO:0007669"/>
    <property type="project" value="InterPro"/>
</dbReference>
<protein>
    <submittedName>
        <fullName evidence="2">Alpha/beta hydrolase</fullName>
    </submittedName>
</protein>
<dbReference type="GO" id="GO:0004177">
    <property type="term" value="F:aminopeptidase activity"/>
    <property type="evidence" value="ECO:0007669"/>
    <property type="project" value="UniProtKB-EC"/>
</dbReference>
<dbReference type="Pfam" id="PF00561">
    <property type="entry name" value="Abhydrolase_1"/>
    <property type="match status" value="1"/>
</dbReference>
<evidence type="ECO:0000313" key="3">
    <source>
        <dbReference type="Proteomes" id="UP000295431"/>
    </source>
</evidence>
<sequence>MSDSTGVSTLGGYVKRIVVVAAVAGLGLTGVGATSAQAAGPSAGTAGSFDPAAAKWHACPTDFVQTVHDFYDGLYPVSKIVQCAELQVPLDYAKPNGTKITLQLTRTPHTGKGAAKGDIIVNPGGPGGGGALFGPRVFAQNSAPMRDAYNVIGFDPRGVGMSVPAITCDPTAANAPRPDYGTGDWRSVSTWLKRSKAYADDCAKNDQIGLLNHVKTVDSVNDIESIRKALGNDKIDYYGASYGTYLGSAYATMYPRNVDKMVLDGNVGPSDVWYDANLKQDVQFDINIDYYFGWIAKYDSVYHLGTTQRQVRDFFYDLRAQLKKKPVYYTDADSGQTLAVGPDELTDVILNAGYRRSQAVWHGYAAALSAYKAGDTAAFAGTFGAPTTGESDDNGNAMYLATECTDVQWPTSWAKWQRDNTRINRKHPFETWGNVWFNAPCLFWKAKAGTPVNIGHTRELPRNILMFQSTADAATPYEGALDMHRRLKGSRLVVQDGDRTHCIVHRGSAEVDAYFDAYFLRGERPERRTVHVPQLGDPVPPSPAAARTLTGTVAPKAGALKADVIR</sequence>
<accession>A0A4R4P1S3</accession>
<dbReference type="AlphaFoldDB" id="A0A4R4P1S3"/>
<name>A0A4R4P1S3_9ACTN</name>
<dbReference type="EMBL" id="SMJW01000054">
    <property type="protein sequence ID" value="TDC16218.1"/>
    <property type="molecule type" value="Genomic_DNA"/>
</dbReference>
<proteinExistence type="predicted"/>
<gene>
    <name evidence="2" type="ORF">E1284_13315</name>
</gene>
<dbReference type="InterPro" id="IPR029058">
    <property type="entry name" value="AB_hydrolase_fold"/>
</dbReference>
<dbReference type="OrthoDB" id="3930934at2"/>
<comment type="caution">
    <text evidence="2">The sequence shown here is derived from an EMBL/GenBank/DDBJ whole genome shotgun (WGS) entry which is preliminary data.</text>
</comment>
<dbReference type="PANTHER" id="PTHR43722">
    <property type="entry name" value="PROLINE IMINOPEPTIDASE"/>
    <property type="match status" value="1"/>
</dbReference>
<reference evidence="2 3" key="1">
    <citation type="submission" date="2019-03" db="EMBL/GenBank/DDBJ databases">
        <title>Draft genome sequences of novel Actinobacteria.</title>
        <authorList>
            <person name="Sahin N."/>
            <person name="Ay H."/>
            <person name="Saygin H."/>
        </authorList>
    </citation>
    <scope>NUCLEOTIDE SEQUENCE [LARGE SCALE GENOMIC DNA]</scope>
    <source>
        <strain evidence="2 3">DSM 45347</strain>
    </source>
</reference>
<dbReference type="GO" id="GO:0005737">
    <property type="term" value="C:cytoplasm"/>
    <property type="evidence" value="ECO:0007669"/>
    <property type="project" value="InterPro"/>
</dbReference>
<evidence type="ECO:0000259" key="1">
    <source>
        <dbReference type="Pfam" id="PF00561"/>
    </source>
</evidence>
<dbReference type="Gene3D" id="3.40.50.1820">
    <property type="entry name" value="alpha/beta hydrolase"/>
    <property type="match status" value="1"/>
</dbReference>
<dbReference type="PANTHER" id="PTHR43722:SF1">
    <property type="entry name" value="PROLINE IMINOPEPTIDASE"/>
    <property type="match status" value="1"/>
</dbReference>
<feature type="domain" description="AB hydrolase-1" evidence="1">
    <location>
        <begin position="119"/>
        <end position="494"/>
    </location>
</feature>
<dbReference type="InterPro" id="IPR000073">
    <property type="entry name" value="AB_hydrolase_1"/>
</dbReference>
<dbReference type="SUPFAM" id="SSF53474">
    <property type="entry name" value="alpha/beta-Hydrolases"/>
    <property type="match status" value="1"/>
</dbReference>
<keyword evidence="3" id="KW-1185">Reference proteome</keyword>
<dbReference type="InterPro" id="IPR005944">
    <property type="entry name" value="Pro_iminopeptidase"/>
</dbReference>